<evidence type="ECO:0000256" key="1">
    <source>
        <dbReference type="SAM" id="MobiDB-lite"/>
    </source>
</evidence>
<organism evidence="4 5">
    <name type="scientific">Haloactinospora alba</name>
    <dbReference type="NCBI Taxonomy" id="405555"/>
    <lineage>
        <taxon>Bacteria</taxon>
        <taxon>Bacillati</taxon>
        <taxon>Actinomycetota</taxon>
        <taxon>Actinomycetes</taxon>
        <taxon>Streptosporangiales</taxon>
        <taxon>Nocardiopsidaceae</taxon>
        <taxon>Haloactinospora</taxon>
    </lineage>
</organism>
<feature type="region of interest" description="Disordered" evidence="1">
    <location>
        <begin position="1"/>
        <end position="159"/>
    </location>
</feature>
<reference evidence="4 5" key="1">
    <citation type="submission" date="2019-06" db="EMBL/GenBank/DDBJ databases">
        <title>Sequencing the genomes of 1000 actinobacteria strains.</title>
        <authorList>
            <person name="Klenk H.-P."/>
        </authorList>
    </citation>
    <scope>NUCLEOTIDE SEQUENCE [LARGE SCALE GENOMIC DNA]</scope>
    <source>
        <strain evidence="4 5">DSM 45015</strain>
    </source>
</reference>
<dbReference type="GO" id="GO:0043024">
    <property type="term" value="F:ribosomal small subunit binding"/>
    <property type="evidence" value="ECO:0007669"/>
    <property type="project" value="TreeGrafter"/>
</dbReference>
<gene>
    <name evidence="4" type="ORF">FHX37_2355</name>
</gene>
<dbReference type="EMBL" id="VFQC01000001">
    <property type="protein sequence ID" value="TQN32398.1"/>
    <property type="molecule type" value="Genomic_DNA"/>
</dbReference>
<dbReference type="GO" id="GO:0000028">
    <property type="term" value="P:ribosomal small subunit assembly"/>
    <property type="evidence" value="ECO:0007669"/>
    <property type="project" value="TreeGrafter"/>
</dbReference>
<dbReference type="Gene3D" id="3.40.50.300">
    <property type="entry name" value="P-loop containing nucleotide triphosphate hydrolases"/>
    <property type="match status" value="1"/>
</dbReference>
<evidence type="ECO:0000313" key="5">
    <source>
        <dbReference type="Proteomes" id="UP000317422"/>
    </source>
</evidence>
<evidence type="ECO:0000256" key="2">
    <source>
        <dbReference type="SAM" id="Phobius"/>
    </source>
</evidence>
<feature type="region of interest" description="Disordered" evidence="1">
    <location>
        <begin position="171"/>
        <end position="257"/>
    </location>
</feature>
<keyword evidence="2" id="KW-0472">Membrane</keyword>
<dbReference type="InterPro" id="IPR027417">
    <property type="entry name" value="P-loop_NTPase"/>
</dbReference>
<dbReference type="PANTHER" id="PTHR42698">
    <property type="entry name" value="GTPASE ERA"/>
    <property type="match status" value="1"/>
</dbReference>
<dbReference type="InterPro" id="IPR005662">
    <property type="entry name" value="GTPase_Era-like"/>
</dbReference>
<dbReference type="PANTHER" id="PTHR42698:SF1">
    <property type="entry name" value="GTPASE ERA, MITOCHONDRIAL"/>
    <property type="match status" value="1"/>
</dbReference>
<dbReference type="CDD" id="cd11383">
    <property type="entry name" value="YfjP"/>
    <property type="match status" value="1"/>
</dbReference>
<name>A0A543NKM5_9ACTN</name>
<accession>A0A543NKM5</accession>
<feature type="transmembrane region" description="Helical" evidence="2">
    <location>
        <begin position="714"/>
        <end position="741"/>
    </location>
</feature>
<proteinExistence type="predicted"/>
<keyword evidence="5" id="KW-1185">Reference proteome</keyword>
<feature type="compositionally biased region" description="Basic and acidic residues" evidence="1">
    <location>
        <begin position="118"/>
        <end position="132"/>
    </location>
</feature>
<dbReference type="SUPFAM" id="SSF52540">
    <property type="entry name" value="P-loop containing nucleoside triphosphate hydrolases"/>
    <property type="match status" value="1"/>
</dbReference>
<feature type="transmembrane region" description="Helical" evidence="2">
    <location>
        <begin position="680"/>
        <end position="702"/>
    </location>
</feature>
<dbReference type="AlphaFoldDB" id="A0A543NKM5"/>
<feature type="domain" description="G" evidence="3">
    <location>
        <begin position="310"/>
        <end position="426"/>
    </location>
</feature>
<dbReference type="GO" id="GO:0005525">
    <property type="term" value="F:GTP binding"/>
    <property type="evidence" value="ECO:0007669"/>
    <property type="project" value="InterPro"/>
</dbReference>
<evidence type="ECO:0000259" key="3">
    <source>
        <dbReference type="Pfam" id="PF01926"/>
    </source>
</evidence>
<feature type="compositionally biased region" description="Low complexity" evidence="1">
    <location>
        <begin position="133"/>
        <end position="142"/>
    </location>
</feature>
<dbReference type="InterPro" id="IPR006073">
    <property type="entry name" value="GTP-bd"/>
</dbReference>
<sequence length="794" mass="84082">MTTQRNPAHAEQEPDGAPSATPPERDGTPEPAPEAETNGAPTSDPGMDATANTGAGWRGYVLPRTARMDAGWLPRTGESPAEPTAEDPAPGATASDGTAEPDSGSPHHEVNGTEAEPAGDREGNDESGRRDSAAPPSHAPAADSDDTDDPDDLAGWVGSLVDAVDDSAVIAGRRNSAGTSPPAYEPAPEAGAAQPPESGEERSAPVEDGSPAVEESGERAREPDEPPAPPAASAAVPPEPETDEHPREESGSRTPLTDAMRAELMTRLDAVATMVELGREDFASETVESARHLLDHAGARLRLSGEHTVVALAGGTGSGKSSLFNALCELEFSRTGITRPTTSAAHACVWGTEGAHELLDWLGVPQRNRRSRTSELDDAEPDLAGLILLDLPDHDSVRAVHVAESDRLIGSVDLLVWVLDPQKYADAAVHHRYLAEMSGYGAVTVAVLNQVDRVDPDELEELLTDLRRLLETESGAQPRVLTTSTLTGQGGGELRELLRDTVIQRRALIDRLAADLDRVAAEFTQYRDAQAVAEVPAGSRERLSAALLEATGASAVAESVETVHERNGRRHVGWPVARWLRYLRRDPLRSAQLGFLREAPDDTPTSFAEANESQVESATLGFADQSCAELPAPWPARVRAAARDSSGDLPAELGAAVARALPQRQEPPVWWRIVRVLQQLLVVCGGGALAWSALLVASWVGGGFTGVAFLDNPVFVGFAVAIVAAALAVGWLIGIGCQNIVSVSAAQKREYTERTSAENVRALAEDRVVAPVEAELGRYREFTSALETALAKRT</sequence>
<dbReference type="GO" id="GO:0005829">
    <property type="term" value="C:cytosol"/>
    <property type="evidence" value="ECO:0007669"/>
    <property type="project" value="TreeGrafter"/>
</dbReference>
<protein>
    <submittedName>
        <fullName evidence="4">50S ribosome-binding GTPase</fullName>
    </submittedName>
</protein>
<feature type="compositionally biased region" description="Low complexity" evidence="1">
    <location>
        <begin position="180"/>
        <end position="197"/>
    </location>
</feature>
<feature type="compositionally biased region" description="Acidic residues" evidence="1">
    <location>
        <begin position="143"/>
        <end position="152"/>
    </location>
</feature>
<keyword evidence="2" id="KW-0812">Transmembrane</keyword>
<dbReference type="RefSeq" id="WP_141923897.1">
    <property type="nucleotide sequence ID" value="NZ_VFQC01000001.1"/>
</dbReference>
<dbReference type="Pfam" id="PF01926">
    <property type="entry name" value="MMR_HSR1"/>
    <property type="match status" value="1"/>
</dbReference>
<evidence type="ECO:0000313" key="4">
    <source>
        <dbReference type="EMBL" id="TQN32398.1"/>
    </source>
</evidence>
<dbReference type="Proteomes" id="UP000317422">
    <property type="component" value="Unassembled WGS sequence"/>
</dbReference>
<comment type="caution">
    <text evidence="4">The sequence shown here is derived from an EMBL/GenBank/DDBJ whole genome shotgun (WGS) entry which is preliminary data.</text>
</comment>
<dbReference type="OrthoDB" id="974105at2"/>
<dbReference type="GO" id="GO:0019843">
    <property type="term" value="F:rRNA binding"/>
    <property type="evidence" value="ECO:0007669"/>
    <property type="project" value="TreeGrafter"/>
</dbReference>
<keyword evidence="2" id="KW-1133">Transmembrane helix</keyword>